<dbReference type="PANTHER" id="PTHR24216:SF65">
    <property type="entry name" value="PAXILLIN-LIKE PROTEIN 1"/>
    <property type="match status" value="1"/>
</dbReference>
<feature type="region of interest" description="Disordered" evidence="1">
    <location>
        <begin position="1323"/>
        <end position="1777"/>
    </location>
</feature>
<name>A0A0D0B6A1_9AGAR</name>
<dbReference type="OrthoDB" id="3362494at2759"/>
<feature type="compositionally biased region" description="Low complexity" evidence="1">
    <location>
        <begin position="566"/>
        <end position="591"/>
    </location>
</feature>
<feature type="compositionally biased region" description="Low complexity" evidence="1">
    <location>
        <begin position="1646"/>
        <end position="1662"/>
    </location>
</feature>
<feature type="region of interest" description="Disordered" evidence="1">
    <location>
        <begin position="962"/>
        <end position="1308"/>
    </location>
</feature>
<feature type="region of interest" description="Disordered" evidence="1">
    <location>
        <begin position="633"/>
        <end position="662"/>
    </location>
</feature>
<feature type="compositionally biased region" description="Low complexity" evidence="1">
    <location>
        <begin position="292"/>
        <end position="312"/>
    </location>
</feature>
<feature type="compositionally biased region" description="Low complexity" evidence="1">
    <location>
        <begin position="44"/>
        <end position="53"/>
    </location>
</feature>
<proteinExistence type="predicted"/>
<protein>
    <recommendedName>
        <fullName evidence="4">Meiotically up-regulated protein Msb1/Mug8 domain-containing protein</fullName>
    </recommendedName>
</protein>
<evidence type="ECO:0008006" key="4">
    <source>
        <dbReference type="Google" id="ProtNLM"/>
    </source>
</evidence>
<dbReference type="PANTHER" id="PTHR24216">
    <property type="entry name" value="PAXILLIN-RELATED"/>
    <property type="match status" value="1"/>
</dbReference>
<feature type="region of interest" description="Disordered" evidence="1">
    <location>
        <begin position="292"/>
        <end position="314"/>
    </location>
</feature>
<feature type="compositionally biased region" description="Basic and acidic residues" evidence="1">
    <location>
        <begin position="1013"/>
        <end position="1027"/>
    </location>
</feature>
<feature type="compositionally biased region" description="Gly residues" evidence="1">
    <location>
        <begin position="709"/>
        <end position="720"/>
    </location>
</feature>
<feature type="region of interest" description="Disordered" evidence="1">
    <location>
        <begin position="477"/>
        <end position="527"/>
    </location>
</feature>
<feature type="compositionally biased region" description="Polar residues" evidence="1">
    <location>
        <begin position="555"/>
        <end position="565"/>
    </location>
</feature>
<dbReference type="HOGENOM" id="CLU_238672_0_0_1"/>
<feature type="compositionally biased region" description="Low complexity" evidence="1">
    <location>
        <begin position="962"/>
        <end position="980"/>
    </location>
</feature>
<feature type="compositionally biased region" description="Low complexity" evidence="1">
    <location>
        <begin position="1228"/>
        <end position="1241"/>
    </location>
</feature>
<feature type="compositionally biased region" description="Basic and acidic residues" evidence="1">
    <location>
        <begin position="770"/>
        <end position="791"/>
    </location>
</feature>
<feature type="compositionally biased region" description="Low complexity" evidence="1">
    <location>
        <begin position="1705"/>
        <end position="1719"/>
    </location>
</feature>
<feature type="compositionally biased region" description="Pro residues" evidence="1">
    <location>
        <begin position="1596"/>
        <end position="1609"/>
    </location>
</feature>
<feature type="compositionally biased region" description="Gly residues" evidence="1">
    <location>
        <begin position="1028"/>
        <end position="1041"/>
    </location>
</feature>
<feature type="compositionally biased region" description="Basic and acidic residues" evidence="1">
    <location>
        <begin position="1441"/>
        <end position="1452"/>
    </location>
</feature>
<dbReference type="Proteomes" id="UP000053593">
    <property type="component" value="Unassembled WGS sequence"/>
</dbReference>
<feature type="compositionally biased region" description="Polar residues" evidence="1">
    <location>
        <begin position="1611"/>
        <end position="1621"/>
    </location>
</feature>
<feature type="compositionally biased region" description="Basic and acidic residues" evidence="1">
    <location>
        <begin position="1106"/>
        <end position="1120"/>
    </location>
</feature>
<reference evidence="2 3" key="1">
    <citation type="submission" date="2014-04" db="EMBL/GenBank/DDBJ databases">
        <title>Evolutionary Origins and Diversification of the Mycorrhizal Mutualists.</title>
        <authorList>
            <consortium name="DOE Joint Genome Institute"/>
            <consortium name="Mycorrhizal Genomics Consortium"/>
            <person name="Kohler A."/>
            <person name="Kuo A."/>
            <person name="Nagy L.G."/>
            <person name="Floudas D."/>
            <person name="Copeland A."/>
            <person name="Barry K.W."/>
            <person name="Cichocki N."/>
            <person name="Veneault-Fourrey C."/>
            <person name="LaButti K."/>
            <person name="Lindquist E.A."/>
            <person name="Lipzen A."/>
            <person name="Lundell T."/>
            <person name="Morin E."/>
            <person name="Murat C."/>
            <person name="Riley R."/>
            <person name="Ohm R."/>
            <person name="Sun H."/>
            <person name="Tunlid A."/>
            <person name="Henrissat B."/>
            <person name="Grigoriev I.V."/>
            <person name="Hibbett D.S."/>
            <person name="Martin F."/>
        </authorList>
    </citation>
    <scope>NUCLEOTIDE SEQUENCE [LARGE SCALE GENOMIC DNA]</scope>
    <source>
        <strain evidence="2 3">FD-317 M1</strain>
    </source>
</reference>
<organism evidence="2 3">
    <name type="scientific">Collybiopsis luxurians FD-317 M1</name>
    <dbReference type="NCBI Taxonomy" id="944289"/>
    <lineage>
        <taxon>Eukaryota</taxon>
        <taxon>Fungi</taxon>
        <taxon>Dikarya</taxon>
        <taxon>Basidiomycota</taxon>
        <taxon>Agaricomycotina</taxon>
        <taxon>Agaricomycetes</taxon>
        <taxon>Agaricomycetidae</taxon>
        <taxon>Agaricales</taxon>
        <taxon>Marasmiineae</taxon>
        <taxon>Omphalotaceae</taxon>
        <taxon>Collybiopsis</taxon>
        <taxon>Collybiopsis luxurians</taxon>
    </lineage>
</organism>
<gene>
    <name evidence="2" type="ORF">GYMLUDRAFT_245700</name>
</gene>
<feature type="compositionally biased region" description="Pro residues" evidence="1">
    <location>
        <begin position="1691"/>
        <end position="1704"/>
    </location>
</feature>
<feature type="region of interest" description="Disordered" evidence="1">
    <location>
        <begin position="700"/>
        <end position="720"/>
    </location>
</feature>
<feature type="region of interest" description="Disordered" evidence="1">
    <location>
        <begin position="554"/>
        <end position="591"/>
    </location>
</feature>
<feature type="compositionally biased region" description="Low complexity" evidence="1">
    <location>
        <begin position="1585"/>
        <end position="1595"/>
    </location>
</feature>
<evidence type="ECO:0000313" key="3">
    <source>
        <dbReference type="Proteomes" id="UP000053593"/>
    </source>
</evidence>
<dbReference type="EMBL" id="KN834782">
    <property type="protein sequence ID" value="KIK58925.1"/>
    <property type="molecule type" value="Genomic_DNA"/>
</dbReference>
<sequence length="1777" mass="188515">MPSIFSRSKSNNNSSLPQLPLSAILPTDASGQFVDTLIPPTPPSSSASSSGNSAAGTGGSYGFLSPYPNLILGLYDLQHLVSLVSTHLDVETPFVFNSDALDLDAGRVRRLIDKYVQSLSTRKGTTHLGGSTGAGGGGTINFDEEARFAGPHELGMLLRWALARVVRIDTHPTTKQESLTRTLIPYLAYLNWAKQEHLHSYPPTHFSTLLETRSTYVEYESVTTTTETGELRRERREVSRYREVLPEPLKGTLVDLFGVLARLIAHSAKSGITPPSLSPLFGPLLFGLGPLERSPSSPSPSSTNPSAGSGTPYVDPSSFESAYAAYLRSVHATEHLILSFIRWQDTPGGASSSGRNAVGGTVGGVPTRLKEWIRDYPRMLSGHANILALSDSLSTFSGMGMGTIGGGGRIPIRKGAKTSRVVEVKRTVEHYERDLVRFCARWALPYLSGGGSNYASPTGGSGSSLGGSREWGRIAPALAEKDKDKGAGSTLTSDGKMPPRYSDAYRKKMNIPPGMEPGSSPFAPASLSSSTSSSLSYSSSYSSTLSPLTRSTSAMSSYSYTNPNDPSSASPSSSSPGTPSTPTSQHGPTTTRFKTLTDAQWGLFETSGFSSSSSPSSSLTSIENALKFDLTESARKARTQRNRGGGSGGLSGSGGWGGGGRNNRDSMDWGAFVNGGFDRANDRDRLSIATGGMVRSAGTTYGGSFARPRGGGGGGGGGGSDDAGVRGEYVGADGKLADVTEFTLDTGLNAALQFNFGELGLLGLVIKDKEREKEKEKEREREREREKERGLGKRLKRKEKPLPPFTWSTTPVLASETIIESAFLDVWVDLVSWGFASGTVDVDVLESRMGIYGAELDPNTNVSGMALSRTISRDDGDFQDPAEAARWKSELFKECNWVLVEFKALPNSTSPAISSHVASNDPRTSTSLLLFEEFVPREYRAQLGHQLAGIHPSLILNPSLGSAYSSSTSTSPPSSSSTGGRVRLGSLFSSPGHAGAASTASLVDTGRGKKEKKIKEAKSKKDKKDKAGVGGGGAGGGGGTIFSGSTRTLTMASTPTPYDPRNGQSGTPTPTPYSKQTYADGTTSSSTVGPMISRRPPRGDSLNQSKEMDFEGMLRDENRGTKVITLNGSLHTMDAHGGGMSDVEAGMSDNENEEDGKYSVHSRTTATHDGLPEGAMPPRTPGSNEPPPQPTSSTGHEHANHETTAAPVPSPTTPSTKRGANIFRLPASSSSPSTSKQHQPSAKPKGPKAPTNRGRRHSKQNLVPAEYHTVEFEARLTSGGETEEESDPFKADGAAGGGDVLSQGDGFVEEAARRRRAARLAERERLKSERRGGAKRFSLGLGGGGSKGGDDADDDTWVDIVVPSMGGASSGNGEGRKPRDPDEASQEVARVLNAVRGGQPYGLDDESDFEDGRHAPPTKEVRGSEYSDDIEVQTVPRKGLVHPEDEYHDLRPENGNGYLDYEEDKSDLDEEEEPEDKPVVPKQRLGYFDLHPERRPASLEILKQPRDTAVATIGSIESEDHYGDDDEDPRARYAYGSDDEHEHEEGTAERPRDLDKLYAAKVQPPKERERDKSSRPLPTLPPNGPSASVPTSSSPTPTPPAPVPTPPSKPNILTATTSGTPGKTAALIEMYREREKKSTTSPTLNSPQPKVPAVSPSSSPAPSRIPVKAGLPSIPSPAPSASAPSSKLNAPSPPLSLPTSPAAPVPVAKPASKASAVPSTVGINSEFDDEDDGAREANLEELIPPTKIGVDDSGRGSPGRYVHGAPLHNVLEEEEEE</sequence>
<evidence type="ECO:0000256" key="1">
    <source>
        <dbReference type="SAM" id="MobiDB-lite"/>
    </source>
</evidence>
<feature type="compositionally biased region" description="Acidic residues" evidence="1">
    <location>
        <begin position="1460"/>
        <end position="1475"/>
    </location>
</feature>
<feature type="compositionally biased region" description="Basic and acidic residues" evidence="1">
    <location>
        <begin position="1323"/>
        <end position="1332"/>
    </location>
</feature>
<keyword evidence="3" id="KW-1185">Reference proteome</keyword>
<accession>A0A0D0B6A1</accession>
<feature type="compositionally biased region" description="Basic and acidic residues" evidence="1">
    <location>
        <begin position="1538"/>
        <end position="1574"/>
    </location>
</feature>
<feature type="compositionally biased region" description="Polar residues" evidence="1">
    <location>
        <begin position="1042"/>
        <end position="1088"/>
    </location>
</feature>
<evidence type="ECO:0000313" key="2">
    <source>
        <dbReference type="EMBL" id="KIK58925.1"/>
    </source>
</evidence>
<feature type="compositionally biased region" description="Pro residues" evidence="1">
    <location>
        <begin position="1178"/>
        <end position="1190"/>
    </location>
</feature>
<feature type="compositionally biased region" description="Gly residues" evidence="1">
    <location>
        <begin position="643"/>
        <end position="661"/>
    </location>
</feature>
<feature type="compositionally biased region" description="Low complexity" evidence="1">
    <location>
        <begin position="1679"/>
        <end position="1690"/>
    </location>
</feature>
<feature type="compositionally biased region" description="Basic and acidic residues" evidence="1">
    <location>
        <begin position="1410"/>
        <end position="1425"/>
    </location>
</feature>
<feature type="region of interest" description="Disordered" evidence="1">
    <location>
        <begin position="34"/>
        <end position="53"/>
    </location>
</feature>
<feature type="region of interest" description="Disordered" evidence="1">
    <location>
        <begin position="770"/>
        <end position="795"/>
    </location>
</feature>